<proteinExistence type="predicted"/>
<dbReference type="OrthoDB" id="37095at2"/>
<reference evidence="3 5" key="1">
    <citation type="submission" date="2016-10" db="EMBL/GenBank/DDBJ databases">
        <authorList>
            <person name="de Groot N.N."/>
        </authorList>
    </citation>
    <scope>NUCLEOTIDE SEQUENCE [LARGE SCALE GENOMIC DNA]</scope>
    <source>
        <strain evidence="3 5">WG14</strain>
    </source>
</reference>
<name>A0A1G6K2C4_9BACT</name>
<evidence type="ECO:0000313" key="3">
    <source>
        <dbReference type="EMBL" id="SDC25083.1"/>
    </source>
</evidence>
<dbReference type="STRING" id="28234.SAMN04488588_0713"/>
<dbReference type="InterPro" id="IPR009875">
    <property type="entry name" value="PilZ_domain"/>
</dbReference>
<sequence length="229" mass="26818">MSDFVEKVSAKRNISINMPIEIEVDEEYYEGNYKSIIHEYNSKSGYAKIGIPMYKGALIKLPKGIKIRIRIYSNTAVFLFKTIILQSGQENNIRFLVVKVPEVIYKVQRRKYVRIPISEDGYFYLKKEYEEMDDPPKHKFVSKDFSAGGLSIVSDYDLVEGDRVFINMNIKEGLKIENFEAEVVRKIGETDVGRKIFGLEFTNLDTKTEKKFVKFVFRYEIQSMKRNRL</sequence>
<dbReference type="Pfam" id="PF07238">
    <property type="entry name" value="PilZ"/>
    <property type="match status" value="1"/>
</dbReference>
<dbReference type="RefSeq" id="WP_091402875.1">
    <property type="nucleotide sequence ID" value="NZ_FMYV01000002.1"/>
</dbReference>
<protein>
    <submittedName>
        <fullName evidence="3">C-di-GMP-binding flagellar brake protein YcgR, contains PilZNR and PilZ domains</fullName>
    </submittedName>
</protein>
<feature type="domain" description="PilZ" evidence="1">
    <location>
        <begin position="108"/>
        <end position="218"/>
    </location>
</feature>
<accession>A0A1G6K2C4</accession>
<evidence type="ECO:0000313" key="4">
    <source>
        <dbReference type="EMBL" id="TGG88399.1"/>
    </source>
</evidence>
<keyword evidence="3" id="KW-0282">Flagellum</keyword>
<evidence type="ECO:0000259" key="2">
    <source>
        <dbReference type="Pfam" id="PF12945"/>
    </source>
</evidence>
<dbReference type="AlphaFoldDB" id="A0A1G6K2C4"/>
<organism evidence="3 5">
    <name type="scientific">Geotoga petraea</name>
    <dbReference type="NCBI Taxonomy" id="28234"/>
    <lineage>
        <taxon>Bacteria</taxon>
        <taxon>Thermotogati</taxon>
        <taxon>Thermotogota</taxon>
        <taxon>Thermotogae</taxon>
        <taxon>Petrotogales</taxon>
        <taxon>Petrotogaceae</taxon>
        <taxon>Geotoga</taxon>
    </lineage>
</organism>
<dbReference type="EMBL" id="FMYV01000002">
    <property type="protein sequence ID" value="SDC25083.1"/>
    <property type="molecule type" value="Genomic_DNA"/>
</dbReference>
<dbReference type="Proteomes" id="UP000199322">
    <property type="component" value="Unassembled WGS sequence"/>
</dbReference>
<keyword evidence="3" id="KW-0966">Cell projection</keyword>
<evidence type="ECO:0000313" key="5">
    <source>
        <dbReference type="Proteomes" id="UP000199322"/>
    </source>
</evidence>
<keyword evidence="5" id="KW-1185">Reference proteome</keyword>
<dbReference type="InterPro" id="IPR009926">
    <property type="entry name" value="T3SS_YcgR_PilZN"/>
</dbReference>
<feature type="domain" description="Type III secretion system flagellar brake protein YcgR PilZN" evidence="2">
    <location>
        <begin position="16"/>
        <end position="101"/>
    </location>
</feature>
<dbReference type="Proteomes" id="UP000297288">
    <property type="component" value="Unassembled WGS sequence"/>
</dbReference>
<evidence type="ECO:0000313" key="6">
    <source>
        <dbReference type="Proteomes" id="UP000297288"/>
    </source>
</evidence>
<dbReference type="GO" id="GO:0035438">
    <property type="term" value="F:cyclic-di-GMP binding"/>
    <property type="evidence" value="ECO:0007669"/>
    <property type="project" value="InterPro"/>
</dbReference>
<dbReference type="Pfam" id="PF12945">
    <property type="entry name" value="PilZNR"/>
    <property type="match status" value="1"/>
</dbReference>
<gene>
    <name evidence="4" type="ORF">E4650_04975</name>
    <name evidence="3" type="ORF">SAMN04488588_0713</name>
</gene>
<keyword evidence="3" id="KW-0969">Cilium</keyword>
<dbReference type="Gene3D" id="2.40.10.220">
    <property type="entry name" value="predicted glycosyltransferase like domains"/>
    <property type="match status" value="1"/>
</dbReference>
<evidence type="ECO:0000259" key="1">
    <source>
        <dbReference type="Pfam" id="PF07238"/>
    </source>
</evidence>
<reference evidence="4 6" key="2">
    <citation type="submission" date="2019-04" db="EMBL/GenBank/DDBJ databases">
        <title>Draft genome sequence data and analysis of a Fermenting Bacterium, Geotoga petraea strain HO-Geo1, isolated from heavy-oil petroleum reservoir in Russia.</title>
        <authorList>
            <person name="Grouzdev D.S."/>
            <person name="Semenova E.M."/>
            <person name="Sokolova D.S."/>
            <person name="Tourova T.P."/>
            <person name="Poltaraus A.B."/>
            <person name="Nazina T.N."/>
        </authorList>
    </citation>
    <scope>NUCLEOTIDE SEQUENCE [LARGE SCALE GENOMIC DNA]</scope>
    <source>
        <strain evidence="4 6">HO-Geo1</strain>
    </source>
</reference>
<dbReference type="EMBL" id="SRME01000002">
    <property type="protein sequence ID" value="TGG88399.1"/>
    <property type="molecule type" value="Genomic_DNA"/>
</dbReference>